<protein>
    <submittedName>
        <fullName evidence="5">2,4-dichlorophenol 6-monooxygenase</fullName>
    </submittedName>
</protein>
<accession>A0A6G9XYX4</accession>
<reference evidence="5 6" key="1">
    <citation type="journal article" date="2019" name="ACS Chem. Biol.">
        <title>Identification and Mobilization of a Cryptic Antibiotic Biosynthesis Gene Locus from a Human-Pathogenic Nocardia Isolate.</title>
        <authorList>
            <person name="Herisse M."/>
            <person name="Ishida K."/>
            <person name="Porter J.L."/>
            <person name="Howden B."/>
            <person name="Hertweck C."/>
            <person name="Stinear T.P."/>
            <person name="Pidot S.J."/>
        </authorList>
    </citation>
    <scope>NUCLEOTIDE SEQUENCE [LARGE SCALE GENOMIC DNA]</scope>
    <source>
        <strain evidence="5 6">AUSMDU00024985</strain>
    </source>
</reference>
<evidence type="ECO:0000256" key="1">
    <source>
        <dbReference type="ARBA" id="ARBA00001974"/>
    </source>
</evidence>
<dbReference type="PANTHER" id="PTHR43004">
    <property type="entry name" value="TRK SYSTEM POTASSIUM UPTAKE PROTEIN"/>
    <property type="match status" value="1"/>
</dbReference>
<dbReference type="Proteomes" id="UP000501705">
    <property type="component" value="Chromosome"/>
</dbReference>
<dbReference type="InterPro" id="IPR050641">
    <property type="entry name" value="RIFMO-like"/>
</dbReference>
<keyword evidence="3" id="KW-0274">FAD</keyword>
<organism evidence="5 6">
    <name type="scientific">Nocardia brasiliensis</name>
    <dbReference type="NCBI Taxonomy" id="37326"/>
    <lineage>
        <taxon>Bacteria</taxon>
        <taxon>Bacillati</taxon>
        <taxon>Actinomycetota</taxon>
        <taxon>Actinomycetes</taxon>
        <taxon>Mycobacteriales</taxon>
        <taxon>Nocardiaceae</taxon>
        <taxon>Nocardia</taxon>
    </lineage>
</organism>
<dbReference type="Gene3D" id="3.40.30.120">
    <property type="match status" value="1"/>
</dbReference>
<dbReference type="PANTHER" id="PTHR43004:SF19">
    <property type="entry name" value="BINDING MONOOXYGENASE, PUTATIVE (JCVI)-RELATED"/>
    <property type="match status" value="1"/>
</dbReference>
<dbReference type="Gene3D" id="3.30.9.10">
    <property type="entry name" value="D-Amino Acid Oxidase, subunit A, domain 2"/>
    <property type="match status" value="1"/>
</dbReference>
<evidence type="ECO:0000313" key="5">
    <source>
        <dbReference type="EMBL" id="QIS06121.1"/>
    </source>
</evidence>
<dbReference type="Pfam" id="PF01494">
    <property type="entry name" value="FAD_binding_3"/>
    <property type="match status" value="1"/>
</dbReference>
<dbReference type="InterPro" id="IPR002938">
    <property type="entry name" value="FAD-bd"/>
</dbReference>
<dbReference type="RefSeq" id="WP_167465168.1">
    <property type="nucleotide sequence ID" value="NZ_CP046171.1"/>
</dbReference>
<keyword evidence="2" id="KW-0285">Flavoprotein</keyword>
<evidence type="ECO:0000256" key="2">
    <source>
        <dbReference type="ARBA" id="ARBA00022630"/>
    </source>
</evidence>
<dbReference type="AlphaFoldDB" id="A0A6G9XYX4"/>
<keyword evidence="5" id="KW-0503">Monooxygenase</keyword>
<dbReference type="GO" id="GO:0016709">
    <property type="term" value="F:oxidoreductase activity, acting on paired donors, with incorporation or reduction of molecular oxygen, NAD(P)H as one donor, and incorporation of one atom of oxygen"/>
    <property type="evidence" value="ECO:0007669"/>
    <property type="project" value="UniProtKB-ARBA"/>
</dbReference>
<dbReference type="GO" id="GO:0071949">
    <property type="term" value="F:FAD binding"/>
    <property type="evidence" value="ECO:0007669"/>
    <property type="project" value="InterPro"/>
</dbReference>
<gene>
    <name evidence="5" type="ORF">F5X71_30840</name>
</gene>
<dbReference type="Pfam" id="PF21274">
    <property type="entry name" value="Rng_hyd_C"/>
    <property type="match status" value="1"/>
</dbReference>
<evidence type="ECO:0000259" key="4">
    <source>
        <dbReference type="Pfam" id="PF01494"/>
    </source>
</evidence>
<feature type="domain" description="FAD-binding" evidence="4">
    <location>
        <begin position="6"/>
        <end position="359"/>
    </location>
</feature>
<comment type="cofactor">
    <cofactor evidence="1">
        <name>FAD</name>
        <dbReference type="ChEBI" id="CHEBI:57692"/>
    </cofactor>
</comment>
<dbReference type="PRINTS" id="PR00420">
    <property type="entry name" value="RNGMNOXGNASE"/>
</dbReference>
<proteinExistence type="predicted"/>
<dbReference type="Gene3D" id="3.50.50.60">
    <property type="entry name" value="FAD/NAD(P)-binding domain"/>
    <property type="match status" value="1"/>
</dbReference>
<dbReference type="SUPFAM" id="SSF51905">
    <property type="entry name" value="FAD/NAD(P)-binding domain"/>
    <property type="match status" value="1"/>
</dbReference>
<evidence type="ECO:0000256" key="3">
    <source>
        <dbReference type="ARBA" id="ARBA00022827"/>
    </source>
</evidence>
<dbReference type="InterPro" id="IPR036188">
    <property type="entry name" value="FAD/NAD-bd_sf"/>
</dbReference>
<evidence type="ECO:0000313" key="6">
    <source>
        <dbReference type="Proteomes" id="UP000501705"/>
    </source>
</evidence>
<keyword evidence="5" id="KW-0560">Oxidoreductase</keyword>
<name>A0A6G9XYX4_NOCBR</name>
<dbReference type="EMBL" id="CP046171">
    <property type="protein sequence ID" value="QIS06121.1"/>
    <property type="molecule type" value="Genomic_DNA"/>
</dbReference>
<sequence length="533" mass="55410">MTETRVPVLIVGAGSVGLFAAVFLARHGVAAMAVEQASGPSVHPRATGIGPRTMELLRQAGLADAVDALAVDMSAGSLGKISGPTLAAVDLAALPDAPPTRTGWGSPRISPALIRGICAQDRLDTVLAPAAAELGATLRYSTRVASVEQDDSGVTARLDDGTTVRSEYLIAADGARSGIRDALGIGTTGPGALGNPNMSILFRADLGRYTGGRHFTTCDITGPVRGMFVTVDGAKDWIFHTDYQPEQGESREGFTEEHCRTLVRAAVGDPLLDVEIRSRLPWRVRGLLADEFQAGRVFLVGDAAHAVPPQGAFGLNTGAADAHNLAWKLAAVLRGQAGPGLLRTYSTERRAVAAGTLTQALLRVEHPRLHWDTSPGGAAARAAVGMASAPVVQLGYRYDSTAVLDAAPRLPDTEDVALVLDGTPGSRLPHLWIDAQRSTLDLVDTDFALLTGVDGIAWAQAAEQVAASLGIAVAATAIEAPEWPSLAGIDATGAVLVRPDQVIAWRSPGTVASPAECLAAVLCRILDRSSGTR</sequence>